<feature type="domain" description="RNA-binding S4" evidence="7">
    <location>
        <begin position="16"/>
        <end position="82"/>
    </location>
</feature>
<dbReference type="GO" id="GO:0000455">
    <property type="term" value="P:enzyme-directed rRNA pseudouridine synthesis"/>
    <property type="evidence" value="ECO:0007669"/>
    <property type="project" value="TreeGrafter"/>
</dbReference>
<evidence type="ECO:0000313" key="8">
    <source>
        <dbReference type="EMBL" id="BAN02272.1"/>
    </source>
</evidence>
<dbReference type="Gene3D" id="3.30.2350.10">
    <property type="entry name" value="Pseudouridine synthase"/>
    <property type="match status" value="1"/>
</dbReference>
<dbReference type="OrthoDB" id="9807829at2"/>
<evidence type="ECO:0000256" key="5">
    <source>
        <dbReference type="PROSITE-ProRule" id="PRU00182"/>
    </source>
</evidence>
<dbReference type="InterPro" id="IPR002942">
    <property type="entry name" value="S4_RNA-bd"/>
</dbReference>
<dbReference type="InterPro" id="IPR036986">
    <property type="entry name" value="S4_RNA-bd_sf"/>
</dbReference>
<dbReference type="PANTHER" id="PTHR21600:SF44">
    <property type="entry name" value="RIBOSOMAL LARGE SUBUNIT PSEUDOURIDINE SYNTHASE D"/>
    <property type="match status" value="1"/>
</dbReference>
<dbReference type="PANTHER" id="PTHR21600">
    <property type="entry name" value="MITOCHONDRIAL RNA PSEUDOURIDINE SYNTHASE"/>
    <property type="match status" value="1"/>
</dbReference>
<dbReference type="KEGG" id="aym:YM304_19580"/>
<dbReference type="AlphaFoldDB" id="A0A6C7E8C2"/>
<evidence type="ECO:0000256" key="3">
    <source>
        <dbReference type="ARBA" id="ARBA00023235"/>
    </source>
</evidence>
<dbReference type="Gene3D" id="3.10.290.10">
    <property type="entry name" value="RNA-binding S4 domain"/>
    <property type="match status" value="1"/>
</dbReference>
<accession>A0A6C7E8C2</accession>
<dbReference type="PROSITE" id="PS50889">
    <property type="entry name" value="S4"/>
    <property type="match status" value="1"/>
</dbReference>
<evidence type="ECO:0000256" key="6">
    <source>
        <dbReference type="RuleBase" id="RU362028"/>
    </source>
</evidence>
<keyword evidence="5" id="KW-0694">RNA-binding</keyword>
<dbReference type="RefSeq" id="WP_015441519.1">
    <property type="nucleotide sequence ID" value="NC_020520.1"/>
</dbReference>
<dbReference type="GO" id="GO:0003723">
    <property type="term" value="F:RNA binding"/>
    <property type="evidence" value="ECO:0007669"/>
    <property type="project" value="UniProtKB-KW"/>
</dbReference>
<evidence type="ECO:0000256" key="1">
    <source>
        <dbReference type="ARBA" id="ARBA00000073"/>
    </source>
</evidence>
<dbReference type="GO" id="GO:0120159">
    <property type="term" value="F:rRNA pseudouridine synthase activity"/>
    <property type="evidence" value="ECO:0007669"/>
    <property type="project" value="UniProtKB-ARBA"/>
</dbReference>
<feature type="active site" evidence="4">
    <location>
        <position position="141"/>
    </location>
</feature>
<proteinExistence type="inferred from homology"/>
<gene>
    <name evidence="8" type="primary">rluD</name>
    <name evidence="8" type="ORF">YM304_19580</name>
</gene>
<keyword evidence="9" id="KW-1185">Reference proteome</keyword>
<evidence type="ECO:0000313" key="9">
    <source>
        <dbReference type="Proteomes" id="UP000011863"/>
    </source>
</evidence>
<evidence type="ECO:0000256" key="2">
    <source>
        <dbReference type="ARBA" id="ARBA00010876"/>
    </source>
</evidence>
<comment type="function">
    <text evidence="6">Responsible for synthesis of pseudouridine from uracil.</text>
</comment>
<comment type="similarity">
    <text evidence="2 6">Belongs to the pseudouridine synthase RluA family.</text>
</comment>
<dbReference type="SMART" id="SM00363">
    <property type="entry name" value="S4"/>
    <property type="match status" value="1"/>
</dbReference>
<reference evidence="8 9" key="1">
    <citation type="journal article" date="2013" name="Int. J. Syst. Evol. Microbiol.">
        <title>Ilumatobacter nonamiense sp. nov. and Ilumatobacter coccineum sp. nov., isolated from seashore sand.</title>
        <authorList>
            <person name="Matsumoto A."/>
            <person name="Kasai H."/>
            <person name="Matsuo Y."/>
            <person name="Shizuri Y."/>
            <person name="Ichikawa N."/>
            <person name="Fujita N."/>
            <person name="Omura S."/>
            <person name="Takahashi Y."/>
        </authorList>
    </citation>
    <scope>NUCLEOTIDE SEQUENCE [LARGE SCALE GENOMIC DNA]</scope>
    <source>
        <strain evidence="9">NBRC 103263 / KCTC 29153 / YM16-304</strain>
    </source>
</reference>
<keyword evidence="3 6" id="KW-0413">Isomerase</keyword>
<comment type="catalytic activity">
    <reaction evidence="1 6">
        <text>a uridine in RNA = a pseudouridine in RNA</text>
        <dbReference type="Rhea" id="RHEA:48348"/>
        <dbReference type="Rhea" id="RHEA-COMP:12068"/>
        <dbReference type="Rhea" id="RHEA-COMP:12069"/>
        <dbReference type="ChEBI" id="CHEBI:65314"/>
        <dbReference type="ChEBI" id="CHEBI:65315"/>
    </reaction>
</comment>
<dbReference type="EMBL" id="AP012057">
    <property type="protein sequence ID" value="BAN02272.1"/>
    <property type="molecule type" value="Genomic_DNA"/>
</dbReference>
<dbReference type="InterPro" id="IPR006145">
    <property type="entry name" value="PsdUridine_synth_RsuA/RluA"/>
</dbReference>
<protein>
    <recommendedName>
        <fullName evidence="6">Pseudouridine synthase</fullName>
        <ecNumber evidence="6">5.4.99.-</ecNumber>
    </recommendedName>
</protein>
<dbReference type="NCBIfam" id="TIGR00005">
    <property type="entry name" value="rluA_subfam"/>
    <property type="match status" value="1"/>
</dbReference>
<dbReference type="InterPro" id="IPR020103">
    <property type="entry name" value="PsdUridine_synth_cat_dom_sf"/>
</dbReference>
<name>A0A6C7E8C2_ILUCY</name>
<dbReference type="InterPro" id="IPR006225">
    <property type="entry name" value="PsdUridine_synth_RluC/D"/>
</dbReference>
<organism evidence="8 9">
    <name type="scientific">Ilumatobacter coccineus (strain NBRC 103263 / KCTC 29153 / YM16-304)</name>
    <dbReference type="NCBI Taxonomy" id="1313172"/>
    <lineage>
        <taxon>Bacteria</taxon>
        <taxon>Bacillati</taxon>
        <taxon>Actinomycetota</taxon>
        <taxon>Acidimicrobiia</taxon>
        <taxon>Acidimicrobiales</taxon>
        <taxon>Ilumatobacteraceae</taxon>
        <taxon>Ilumatobacter</taxon>
    </lineage>
</organism>
<dbReference type="CDD" id="cd02869">
    <property type="entry name" value="PseudoU_synth_RluA_like"/>
    <property type="match status" value="1"/>
</dbReference>
<evidence type="ECO:0000259" key="7">
    <source>
        <dbReference type="SMART" id="SM00363"/>
    </source>
</evidence>
<dbReference type="SUPFAM" id="SSF55174">
    <property type="entry name" value="Alpha-L RNA-binding motif"/>
    <property type="match status" value="1"/>
</dbReference>
<evidence type="ECO:0000256" key="4">
    <source>
        <dbReference type="PIRSR" id="PIRSR606225-1"/>
    </source>
</evidence>
<sequence>MSELISEEVPAALAGERLDRIVALIGDISRSDATKTVKAGGVTVDGTTAPSGKVRLGAGQIVTVDPAMFPTTELPGPDPSVEFGVIHEDDDVIVVDKPPGLVVHPGAGNDSGTLANGLLARFPELEHVGDRMRPGIVHRLDAGSSGLLVVARTNESVDRLIEQFADHSATRVYDAMVWGVPDAPHGIIDAPLGRSRSDPLRMAVVADGRPSRTDYQVVGKYSSPAVVSRLECRLETGRTHQIRVHLSSINHPLLGDPTYGQRRPNLGLKRPFLHAAELQFRHPATGERVTFHSPLAPDLQAWLDKAEV</sequence>
<dbReference type="Pfam" id="PF00849">
    <property type="entry name" value="PseudoU_synth_2"/>
    <property type="match status" value="1"/>
</dbReference>
<dbReference type="SUPFAM" id="SSF55120">
    <property type="entry name" value="Pseudouridine synthase"/>
    <property type="match status" value="1"/>
</dbReference>
<dbReference type="InterPro" id="IPR050188">
    <property type="entry name" value="RluA_PseudoU_synthase"/>
</dbReference>
<dbReference type="CDD" id="cd00165">
    <property type="entry name" value="S4"/>
    <property type="match status" value="1"/>
</dbReference>
<dbReference type="Proteomes" id="UP000011863">
    <property type="component" value="Chromosome"/>
</dbReference>
<dbReference type="EC" id="5.4.99.-" evidence="6"/>